<dbReference type="SUPFAM" id="SSF46894">
    <property type="entry name" value="C-terminal effector domain of the bipartite response regulators"/>
    <property type="match status" value="1"/>
</dbReference>
<evidence type="ECO:0000256" key="6">
    <source>
        <dbReference type="PROSITE-ProRule" id="PRU00169"/>
    </source>
</evidence>
<keyword evidence="1 6" id="KW-0597">Phosphoprotein</keyword>
<evidence type="ECO:0000256" key="1">
    <source>
        <dbReference type="ARBA" id="ARBA00022553"/>
    </source>
</evidence>
<dbReference type="GO" id="GO:0000156">
    <property type="term" value="F:phosphorelay response regulator activity"/>
    <property type="evidence" value="ECO:0007669"/>
    <property type="project" value="TreeGrafter"/>
</dbReference>
<dbReference type="PANTHER" id="PTHR48111">
    <property type="entry name" value="REGULATOR OF RPOS"/>
    <property type="match status" value="1"/>
</dbReference>
<dbReference type="InterPro" id="IPR011006">
    <property type="entry name" value="CheY-like_superfamily"/>
</dbReference>
<evidence type="ECO:0000313" key="10">
    <source>
        <dbReference type="EMBL" id="CAA9405418.1"/>
    </source>
</evidence>
<accession>A0A6J4P3Q1</accession>
<dbReference type="PROSITE" id="PS51755">
    <property type="entry name" value="OMPR_PHOB"/>
    <property type="match status" value="1"/>
</dbReference>
<name>A0A6J4P3Q1_9ACTN</name>
<dbReference type="EMBL" id="CADCUV010000062">
    <property type="protein sequence ID" value="CAA9405418.1"/>
    <property type="molecule type" value="Genomic_DNA"/>
</dbReference>
<dbReference type="AlphaFoldDB" id="A0A6J4P3Q1"/>
<feature type="DNA-binding region" description="OmpR/PhoB-type" evidence="7">
    <location>
        <begin position="126"/>
        <end position="224"/>
    </location>
</feature>
<organism evidence="10">
    <name type="scientific">uncultured Rubrobacteraceae bacterium</name>
    <dbReference type="NCBI Taxonomy" id="349277"/>
    <lineage>
        <taxon>Bacteria</taxon>
        <taxon>Bacillati</taxon>
        <taxon>Actinomycetota</taxon>
        <taxon>Rubrobacteria</taxon>
        <taxon>Rubrobacterales</taxon>
        <taxon>Rubrobacteraceae</taxon>
        <taxon>environmental samples</taxon>
    </lineage>
</organism>
<evidence type="ECO:0000259" key="9">
    <source>
        <dbReference type="PROSITE" id="PS51755"/>
    </source>
</evidence>
<dbReference type="FunFam" id="1.10.10.10:FF:000005">
    <property type="entry name" value="Two-component system response regulator"/>
    <property type="match status" value="1"/>
</dbReference>
<dbReference type="SMART" id="SM00448">
    <property type="entry name" value="REC"/>
    <property type="match status" value="1"/>
</dbReference>
<protein>
    <recommendedName>
        <fullName evidence="11">Two-component transcriptional response regulator, LuxR family</fullName>
    </recommendedName>
</protein>
<dbReference type="GO" id="GO:0006355">
    <property type="term" value="P:regulation of DNA-templated transcription"/>
    <property type="evidence" value="ECO:0007669"/>
    <property type="project" value="InterPro"/>
</dbReference>
<evidence type="ECO:0000256" key="4">
    <source>
        <dbReference type="ARBA" id="ARBA00023125"/>
    </source>
</evidence>
<feature type="modified residue" description="4-aspartylphosphate" evidence="6">
    <location>
        <position position="51"/>
    </location>
</feature>
<dbReference type="Gene3D" id="1.10.10.10">
    <property type="entry name" value="Winged helix-like DNA-binding domain superfamily/Winged helix DNA-binding domain"/>
    <property type="match status" value="1"/>
</dbReference>
<dbReference type="FunFam" id="3.40.50.2300:FF:000001">
    <property type="entry name" value="DNA-binding response regulator PhoB"/>
    <property type="match status" value="1"/>
</dbReference>
<dbReference type="Pfam" id="PF00072">
    <property type="entry name" value="Response_reg"/>
    <property type="match status" value="1"/>
</dbReference>
<evidence type="ECO:0008006" key="11">
    <source>
        <dbReference type="Google" id="ProtNLM"/>
    </source>
</evidence>
<evidence type="ECO:0000259" key="8">
    <source>
        <dbReference type="PROSITE" id="PS50110"/>
    </source>
</evidence>
<dbReference type="PANTHER" id="PTHR48111:SF1">
    <property type="entry name" value="TWO-COMPONENT RESPONSE REGULATOR ORR33"/>
    <property type="match status" value="1"/>
</dbReference>
<dbReference type="InterPro" id="IPR036388">
    <property type="entry name" value="WH-like_DNA-bd_sf"/>
</dbReference>
<evidence type="ECO:0000256" key="2">
    <source>
        <dbReference type="ARBA" id="ARBA00023012"/>
    </source>
</evidence>
<dbReference type="PROSITE" id="PS50110">
    <property type="entry name" value="RESPONSE_REGULATORY"/>
    <property type="match status" value="1"/>
</dbReference>
<dbReference type="Pfam" id="PF00486">
    <property type="entry name" value="Trans_reg_C"/>
    <property type="match status" value="1"/>
</dbReference>
<dbReference type="Gene3D" id="3.40.50.2300">
    <property type="match status" value="1"/>
</dbReference>
<evidence type="ECO:0000256" key="3">
    <source>
        <dbReference type="ARBA" id="ARBA00023015"/>
    </source>
</evidence>
<feature type="domain" description="OmpR/PhoB-type" evidence="9">
    <location>
        <begin position="126"/>
        <end position="224"/>
    </location>
</feature>
<dbReference type="SUPFAM" id="SSF52172">
    <property type="entry name" value="CheY-like"/>
    <property type="match status" value="1"/>
</dbReference>
<proteinExistence type="predicted"/>
<dbReference type="InterPro" id="IPR016032">
    <property type="entry name" value="Sig_transdc_resp-reg_C-effctor"/>
</dbReference>
<dbReference type="GO" id="GO:0005829">
    <property type="term" value="C:cytosol"/>
    <property type="evidence" value="ECO:0007669"/>
    <property type="project" value="TreeGrafter"/>
</dbReference>
<dbReference type="CDD" id="cd00383">
    <property type="entry name" value="trans_reg_C"/>
    <property type="match status" value="1"/>
</dbReference>
<dbReference type="SMART" id="SM00862">
    <property type="entry name" value="Trans_reg_C"/>
    <property type="match status" value="1"/>
</dbReference>
<gene>
    <name evidence="10" type="ORF">AVDCRST_MAG22-1514</name>
</gene>
<dbReference type="Gene3D" id="6.10.250.690">
    <property type="match status" value="1"/>
</dbReference>
<sequence length="232" mass="25525">MRILIVEDEEHLARLLAEVLGREGHAAETVGDGRAALSRALTEDFDLLVVDWMLPDLSGVQVVKRLRAADVGVPVLMLTARSQLEDRVEGLDAGADDYLTKPFAFPELLARVRALARRPPENKEPETVLAAGDVVLDPGRHEVRRAGERIELTAKEFALLATLMQRPGQVFTRSVLLDTVWGGTTGAYTNAVDLYVHYLRRKLDREGEPSRVRTVHGAGYTFDPWPGGPGPS</sequence>
<keyword evidence="4 7" id="KW-0238">DNA-binding</keyword>
<evidence type="ECO:0000256" key="7">
    <source>
        <dbReference type="PROSITE-ProRule" id="PRU01091"/>
    </source>
</evidence>
<dbReference type="InterPro" id="IPR039420">
    <property type="entry name" value="WalR-like"/>
</dbReference>
<dbReference type="GO" id="GO:0032993">
    <property type="term" value="C:protein-DNA complex"/>
    <property type="evidence" value="ECO:0007669"/>
    <property type="project" value="TreeGrafter"/>
</dbReference>
<dbReference type="GO" id="GO:0000976">
    <property type="term" value="F:transcription cis-regulatory region binding"/>
    <property type="evidence" value="ECO:0007669"/>
    <property type="project" value="TreeGrafter"/>
</dbReference>
<keyword evidence="3" id="KW-0805">Transcription regulation</keyword>
<feature type="domain" description="Response regulatory" evidence="8">
    <location>
        <begin position="2"/>
        <end position="116"/>
    </location>
</feature>
<dbReference type="InterPro" id="IPR001867">
    <property type="entry name" value="OmpR/PhoB-type_DNA-bd"/>
</dbReference>
<keyword evidence="5" id="KW-0804">Transcription</keyword>
<keyword evidence="2" id="KW-0902">Two-component regulatory system</keyword>
<dbReference type="InterPro" id="IPR001789">
    <property type="entry name" value="Sig_transdc_resp-reg_receiver"/>
</dbReference>
<evidence type="ECO:0000256" key="5">
    <source>
        <dbReference type="ARBA" id="ARBA00023163"/>
    </source>
</evidence>
<reference evidence="10" key="1">
    <citation type="submission" date="2020-02" db="EMBL/GenBank/DDBJ databases">
        <authorList>
            <person name="Meier V. D."/>
        </authorList>
    </citation>
    <scope>NUCLEOTIDE SEQUENCE</scope>
    <source>
        <strain evidence="10">AVDCRST_MAG22</strain>
    </source>
</reference>